<evidence type="ECO:0000313" key="5">
    <source>
        <dbReference type="EMBL" id="TQM67813.1"/>
    </source>
</evidence>
<gene>
    <name evidence="5" type="ORF">FHX41_1434</name>
</gene>
<dbReference type="PRINTS" id="PR00301">
    <property type="entry name" value="HEATSHOCK70"/>
</dbReference>
<dbReference type="GO" id="GO:0005524">
    <property type="term" value="F:ATP binding"/>
    <property type="evidence" value="ECO:0007669"/>
    <property type="project" value="UniProtKB-KW"/>
</dbReference>
<dbReference type="RefSeq" id="WP_141966874.1">
    <property type="nucleotide sequence ID" value="NZ_VFPO01000001.1"/>
</dbReference>
<keyword evidence="2 4" id="KW-0067">ATP-binding</keyword>
<dbReference type="SUPFAM" id="SSF53067">
    <property type="entry name" value="Actin-like ATPase domain"/>
    <property type="match status" value="2"/>
</dbReference>
<dbReference type="AlphaFoldDB" id="A0A543IB52"/>
<dbReference type="Gene3D" id="2.60.34.10">
    <property type="entry name" value="Substrate Binding Domain Of DNAk, Chain A, domain 1"/>
    <property type="match status" value="1"/>
</dbReference>
<protein>
    <submittedName>
        <fullName evidence="5">Molecular chaperone DnaK (HSP70)</fullName>
    </submittedName>
</protein>
<dbReference type="Gene3D" id="3.90.640.10">
    <property type="entry name" value="Actin, Chain A, domain 4"/>
    <property type="match status" value="1"/>
</dbReference>
<sequence length="531" mass="56744">MTTRIGIDFGTANTVVARWDHARDRGEPIPLPGLDLARDGGRGVDQRVVPSRVAFAADGGRRWVGAQVTPDVADDPDVTVFQSMKSAVTGRIVDVPRRLGGGRTVTAREAATRFLSDVTASAILAVDTADLEIVATAPVESFDAYRDWLVREVGEDAGGARLRVVDEATAAAVGYSARLNPGEVFLVFDFGAGTLDTSVVKVVDPVDAAAGAAVRTVSKAGLDLGGDHIDALLAEHAAERAGIPLGDAEGYNRAFRGLLRAAEKAKVALTAAESAVIEAGPHRVEIDRGEFEALLKKKDVLGRVNRALRKTLDGAAAKGFPADEIAKVFLVGGTSLVPAVRDVLALQFPPDALHMDRPLEAVAAGAAGIAGGYELSDHIQHDYAIRHVDRDTGAYEFETIVEAGTEYPTPEPVKQLTIKAIRDGQRKLGIAVYELAHASYRDASADLEIVFDANGGARTVAVTAQRRQERSRLWLNEDSPTFLEADPPAEAGVDRFRLDFRVDAQKRLTVSAYDLLRNTLVLDQQPVVRLS</sequence>
<accession>A0A543IB52</accession>
<comment type="caution">
    <text evidence="5">The sequence shown here is derived from an EMBL/GenBank/DDBJ whole genome shotgun (WGS) entry which is preliminary data.</text>
</comment>
<dbReference type="GO" id="GO:0140662">
    <property type="term" value="F:ATP-dependent protein folding chaperone"/>
    <property type="evidence" value="ECO:0007669"/>
    <property type="project" value="InterPro"/>
</dbReference>
<dbReference type="PANTHER" id="PTHR19375">
    <property type="entry name" value="HEAT SHOCK PROTEIN 70KDA"/>
    <property type="match status" value="1"/>
</dbReference>
<dbReference type="OrthoDB" id="9766019at2"/>
<keyword evidence="6" id="KW-1185">Reference proteome</keyword>
<keyword evidence="1 4" id="KW-0547">Nucleotide-binding</keyword>
<evidence type="ECO:0000313" key="6">
    <source>
        <dbReference type="Proteomes" id="UP000316706"/>
    </source>
</evidence>
<name>A0A543IB52_9ACTN</name>
<dbReference type="Pfam" id="PF00012">
    <property type="entry name" value="HSP70"/>
    <property type="match status" value="1"/>
</dbReference>
<proteinExistence type="inferred from homology"/>
<dbReference type="InterPro" id="IPR013126">
    <property type="entry name" value="Hsp_70_fam"/>
</dbReference>
<dbReference type="Proteomes" id="UP000316706">
    <property type="component" value="Unassembled WGS sequence"/>
</dbReference>
<evidence type="ECO:0000256" key="3">
    <source>
        <dbReference type="ARBA" id="ARBA00023186"/>
    </source>
</evidence>
<dbReference type="Gene3D" id="3.30.420.40">
    <property type="match status" value="2"/>
</dbReference>
<dbReference type="InterPro" id="IPR043129">
    <property type="entry name" value="ATPase_NBD"/>
</dbReference>
<dbReference type="EMBL" id="VFPO01000001">
    <property type="protein sequence ID" value="TQM67813.1"/>
    <property type="molecule type" value="Genomic_DNA"/>
</dbReference>
<evidence type="ECO:0000256" key="1">
    <source>
        <dbReference type="ARBA" id="ARBA00022741"/>
    </source>
</evidence>
<reference evidence="5 6" key="1">
    <citation type="submission" date="2019-06" db="EMBL/GenBank/DDBJ databases">
        <title>Sequencing the genomes of 1000 actinobacteria strains.</title>
        <authorList>
            <person name="Klenk H.-P."/>
        </authorList>
    </citation>
    <scope>NUCLEOTIDE SEQUENCE [LARGE SCALE GENOMIC DNA]</scope>
    <source>
        <strain evidence="5 6">DSM 45043</strain>
    </source>
</reference>
<evidence type="ECO:0000256" key="2">
    <source>
        <dbReference type="ARBA" id="ARBA00022840"/>
    </source>
</evidence>
<evidence type="ECO:0000256" key="4">
    <source>
        <dbReference type="RuleBase" id="RU003322"/>
    </source>
</evidence>
<organism evidence="5 6">
    <name type="scientific">Actinomadura hallensis</name>
    <dbReference type="NCBI Taxonomy" id="337895"/>
    <lineage>
        <taxon>Bacteria</taxon>
        <taxon>Bacillati</taxon>
        <taxon>Actinomycetota</taxon>
        <taxon>Actinomycetes</taxon>
        <taxon>Streptosporangiales</taxon>
        <taxon>Thermomonosporaceae</taxon>
        <taxon>Actinomadura</taxon>
    </lineage>
</organism>
<dbReference type="InterPro" id="IPR029047">
    <property type="entry name" value="HSP70_peptide-bd_sf"/>
</dbReference>
<keyword evidence="3" id="KW-0143">Chaperone</keyword>
<comment type="similarity">
    <text evidence="4">Belongs to the heat shock protein 70 family.</text>
</comment>